<name>A0A839UKF6_9GAMM</name>
<evidence type="ECO:0008006" key="3">
    <source>
        <dbReference type="Google" id="ProtNLM"/>
    </source>
</evidence>
<sequence>MTVNTQLAITWAIALVFTLIGCGSGGGSSSGVIATNPDVITEGGAGAPVPDNTTNDSYRILLLGNSHVGPIGGIIQTLVSVNQTGKTAVTKLAPGAKFLDERIDDGETYATLTGSQWTHVILQGQKYSMSAGAIYPTSAAELWVKRSKDQGATPILFPEHPQRGNAEEGRMLYDLHKSIAAKELSCVAPIGLAWDEALARNGNLPLHNADGNHASPTGALLTALVFYQIITGELAVALPYVSEFDVDEDTQTLLRQVASDVILFNPPCEVD</sequence>
<protein>
    <recommendedName>
        <fullName evidence="3">SGNH/GDSL hydrolase family protein</fullName>
    </recommendedName>
</protein>
<dbReference type="GO" id="GO:0016788">
    <property type="term" value="F:hydrolase activity, acting on ester bonds"/>
    <property type="evidence" value="ECO:0007669"/>
    <property type="project" value="UniProtKB-ARBA"/>
</dbReference>
<evidence type="ECO:0000313" key="1">
    <source>
        <dbReference type="EMBL" id="MBB3168594.1"/>
    </source>
</evidence>
<dbReference type="EMBL" id="JACHXZ010000002">
    <property type="protein sequence ID" value="MBB3168594.1"/>
    <property type="molecule type" value="Genomic_DNA"/>
</dbReference>
<comment type="caution">
    <text evidence="1">The sequence shown here is derived from an EMBL/GenBank/DDBJ whole genome shotgun (WGS) entry which is preliminary data.</text>
</comment>
<keyword evidence="2" id="KW-1185">Reference proteome</keyword>
<dbReference type="Proteomes" id="UP000559987">
    <property type="component" value="Unassembled WGS sequence"/>
</dbReference>
<proteinExistence type="predicted"/>
<dbReference type="InterPro" id="IPR036514">
    <property type="entry name" value="SGNH_hydro_sf"/>
</dbReference>
<reference evidence="1 2" key="1">
    <citation type="submission" date="2020-08" db="EMBL/GenBank/DDBJ databases">
        <title>Genomic Encyclopedia of Type Strains, Phase III (KMG-III): the genomes of soil and plant-associated and newly described type strains.</title>
        <authorList>
            <person name="Whitman W."/>
        </authorList>
    </citation>
    <scope>NUCLEOTIDE SEQUENCE [LARGE SCALE GENOMIC DNA]</scope>
    <source>
        <strain evidence="1 2">CECT 8571</strain>
    </source>
</reference>
<dbReference type="RefSeq" id="WP_183910065.1">
    <property type="nucleotide sequence ID" value="NZ_JACHXZ010000002.1"/>
</dbReference>
<dbReference type="Gene3D" id="3.40.50.1110">
    <property type="entry name" value="SGNH hydrolase"/>
    <property type="match status" value="1"/>
</dbReference>
<gene>
    <name evidence="1" type="ORF">FHS30_001778</name>
</gene>
<accession>A0A839UKF6</accession>
<dbReference type="AlphaFoldDB" id="A0A839UKF6"/>
<organism evidence="1 2">
    <name type="scientific">Simiduia aestuariiviva</name>
    <dbReference type="NCBI Taxonomy" id="1510459"/>
    <lineage>
        <taxon>Bacteria</taxon>
        <taxon>Pseudomonadati</taxon>
        <taxon>Pseudomonadota</taxon>
        <taxon>Gammaproteobacteria</taxon>
        <taxon>Cellvibrionales</taxon>
        <taxon>Cellvibrionaceae</taxon>
        <taxon>Simiduia</taxon>
    </lineage>
</organism>
<evidence type="ECO:0000313" key="2">
    <source>
        <dbReference type="Proteomes" id="UP000559987"/>
    </source>
</evidence>